<proteinExistence type="predicted"/>
<dbReference type="InterPro" id="IPR036291">
    <property type="entry name" value="NAD(P)-bd_dom_sf"/>
</dbReference>
<evidence type="ECO:0000313" key="2">
    <source>
        <dbReference type="EMBL" id="MFC4998135.1"/>
    </source>
</evidence>
<feature type="domain" description="Enoyl reductase (ER)" evidence="1">
    <location>
        <begin position="10"/>
        <end position="317"/>
    </location>
</feature>
<dbReference type="PANTHER" id="PTHR44013:SF1">
    <property type="entry name" value="ZINC-TYPE ALCOHOL DEHYDROGENASE-LIKE PROTEIN C16A3.02C"/>
    <property type="match status" value="1"/>
</dbReference>
<dbReference type="Proteomes" id="UP001595912">
    <property type="component" value="Unassembled WGS sequence"/>
</dbReference>
<gene>
    <name evidence="2" type="ORF">ACFPIJ_09855</name>
</gene>
<evidence type="ECO:0000259" key="1">
    <source>
        <dbReference type="SMART" id="SM00829"/>
    </source>
</evidence>
<dbReference type="EMBL" id="JBHSIU010000011">
    <property type="protein sequence ID" value="MFC4998135.1"/>
    <property type="molecule type" value="Genomic_DNA"/>
</dbReference>
<comment type="caution">
    <text evidence="2">The sequence shown here is derived from an EMBL/GenBank/DDBJ whole genome shotgun (WGS) entry which is preliminary data.</text>
</comment>
<name>A0ABV9VR76_9ACTN</name>
<dbReference type="SUPFAM" id="SSF50129">
    <property type="entry name" value="GroES-like"/>
    <property type="match status" value="1"/>
</dbReference>
<keyword evidence="3" id="KW-1185">Reference proteome</keyword>
<dbReference type="InterPro" id="IPR020843">
    <property type="entry name" value="ER"/>
</dbReference>
<sequence length="319" mass="32791">MQAVVVNNYGPPEEYLVGELPAPRPGPGQLLVRVAAASINPGDIVIPSGRFRDVAPLSFPHVPGNDFAGTVSEVGPGVTGYAAGDEVFGYAAPRALRAMLGPRPSMSTGSLAEYVVVEADTPFVTHRPAGVTAEQAAALATAGLSVRALLATADVRPGETVLVVGATGGVGTTLVPVLAAAGATVIATATAEDADLIRELGATEIIGYGDYPVDVDAAFNVTLPSDQLTGVAKAVRPGGRLLTITYPVPQQDWIGRDDVDLRFVLDMEGALGGMREVAELAAGGSLRATIGRRYALDQAAQACLDFDRRHTTGKLVVVA</sequence>
<dbReference type="InterPro" id="IPR052733">
    <property type="entry name" value="Chloroplast_QOR"/>
</dbReference>
<organism evidence="2 3">
    <name type="scientific">Dactylosporangium cerinum</name>
    <dbReference type="NCBI Taxonomy" id="1434730"/>
    <lineage>
        <taxon>Bacteria</taxon>
        <taxon>Bacillati</taxon>
        <taxon>Actinomycetota</taxon>
        <taxon>Actinomycetes</taxon>
        <taxon>Micromonosporales</taxon>
        <taxon>Micromonosporaceae</taxon>
        <taxon>Dactylosporangium</taxon>
    </lineage>
</organism>
<dbReference type="SMART" id="SM00829">
    <property type="entry name" value="PKS_ER"/>
    <property type="match status" value="1"/>
</dbReference>
<reference evidence="3" key="1">
    <citation type="journal article" date="2019" name="Int. J. Syst. Evol. Microbiol.">
        <title>The Global Catalogue of Microorganisms (GCM) 10K type strain sequencing project: providing services to taxonomists for standard genome sequencing and annotation.</title>
        <authorList>
            <consortium name="The Broad Institute Genomics Platform"/>
            <consortium name="The Broad Institute Genome Sequencing Center for Infectious Disease"/>
            <person name="Wu L."/>
            <person name="Ma J."/>
        </authorList>
    </citation>
    <scope>NUCLEOTIDE SEQUENCE [LARGE SCALE GENOMIC DNA]</scope>
    <source>
        <strain evidence="3">CGMCC 4.7152</strain>
    </source>
</reference>
<protein>
    <submittedName>
        <fullName evidence="2">NADP-dependent oxidoreductase</fullName>
        <ecNumber evidence="2">1.-.-.-</ecNumber>
    </submittedName>
</protein>
<dbReference type="GO" id="GO:0016491">
    <property type="term" value="F:oxidoreductase activity"/>
    <property type="evidence" value="ECO:0007669"/>
    <property type="project" value="UniProtKB-KW"/>
</dbReference>
<dbReference type="EC" id="1.-.-.-" evidence="2"/>
<dbReference type="Gene3D" id="3.40.50.720">
    <property type="entry name" value="NAD(P)-binding Rossmann-like Domain"/>
    <property type="match status" value="1"/>
</dbReference>
<dbReference type="PANTHER" id="PTHR44013">
    <property type="entry name" value="ZINC-TYPE ALCOHOL DEHYDROGENASE-LIKE PROTEIN C16A3.02C"/>
    <property type="match status" value="1"/>
</dbReference>
<dbReference type="InterPro" id="IPR011032">
    <property type="entry name" value="GroES-like_sf"/>
</dbReference>
<keyword evidence="2" id="KW-0560">Oxidoreductase</keyword>
<dbReference type="Gene3D" id="3.90.180.10">
    <property type="entry name" value="Medium-chain alcohol dehydrogenases, catalytic domain"/>
    <property type="match status" value="1"/>
</dbReference>
<dbReference type="Pfam" id="PF08240">
    <property type="entry name" value="ADH_N"/>
    <property type="match status" value="1"/>
</dbReference>
<evidence type="ECO:0000313" key="3">
    <source>
        <dbReference type="Proteomes" id="UP001595912"/>
    </source>
</evidence>
<dbReference type="Pfam" id="PF13602">
    <property type="entry name" value="ADH_zinc_N_2"/>
    <property type="match status" value="1"/>
</dbReference>
<dbReference type="SUPFAM" id="SSF51735">
    <property type="entry name" value="NAD(P)-binding Rossmann-fold domains"/>
    <property type="match status" value="1"/>
</dbReference>
<dbReference type="RefSeq" id="WP_380114390.1">
    <property type="nucleotide sequence ID" value="NZ_JBHSIU010000011.1"/>
</dbReference>
<dbReference type="CDD" id="cd05289">
    <property type="entry name" value="MDR_like_2"/>
    <property type="match status" value="1"/>
</dbReference>
<accession>A0ABV9VR76</accession>
<dbReference type="InterPro" id="IPR013154">
    <property type="entry name" value="ADH-like_N"/>
</dbReference>